<dbReference type="GO" id="GO:0000155">
    <property type="term" value="F:phosphorelay sensor kinase activity"/>
    <property type="evidence" value="ECO:0007669"/>
    <property type="project" value="InterPro"/>
</dbReference>
<keyword evidence="4" id="KW-0472">Membrane</keyword>
<dbReference type="InterPro" id="IPR050482">
    <property type="entry name" value="Sensor_HK_TwoCompSys"/>
</dbReference>
<feature type="transmembrane region" description="Helical" evidence="4">
    <location>
        <begin position="12"/>
        <end position="30"/>
    </location>
</feature>
<dbReference type="PANTHER" id="PTHR24421:SF59">
    <property type="entry name" value="OXYGEN SENSOR HISTIDINE KINASE NREB"/>
    <property type="match status" value="1"/>
</dbReference>
<dbReference type="Pfam" id="PF07730">
    <property type="entry name" value="HisKA_3"/>
    <property type="match status" value="1"/>
</dbReference>
<dbReference type="Proteomes" id="UP000292235">
    <property type="component" value="Chromosome"/>
</dbReference>
<evidence type="ECO:0000256" key="1">
    <source>
        <dbReference type="ARBA" id="ARBA00022679"/>
    </source>
</evidence>
<dbReference type="InterPro" id="IPR036890">
    <property type="entry name" value="HATPase_C_sf"/>
</dbReference>
<feature type="domain" description="Signal transduction histidine kinase subgroup 3 dimerisation and phosphoacceptor" evidence="5">
    <location>
        <begin position="185"/>
        <end position="247"/>
    </location>
</feature>
<keyword evidence="1 6" id="KW-0808">Transferase</keyword>
<accession>A0A4P6Q4V2</accession>
<keyword evidence="7" id="KW-1185">Reference proteome</keyword>
<evidence type="ECO:0000313" key="7">
    <source>
        <dbReference type="Proteomes" id="UP000292235"/>
    </source>
</evidence>
<dbReference type="EMBL" id="CP036455">
    <property type="protein sequence ID" value="QBI53999.1"/>
    <property type="molecule type" value="Genomic_DNA"/>
</dbReference>
<evidence type="ECO:0000259" key="5">
    <source>
        <dbReference type="Pfam" id="PF07730"/>
    </source>
</evidence>
<dbReference type="EC" id="2.7.13.3" evidence="6"/>
<reference evidence="6 7" key="1">
    <citation type="submission" date="2019-02" db="EMBL/GenBank/DDBJ databases">
        <authorList>
            <person name="Khodamoradi S."/>
            <person name="Hahnke R.L."/>
            <person name="Kaempfer P."/>
            <person name="Schumann P."/>
            <person name="Rohde M."/>
            <person name="Steinert M."/>
            <person name="Luzhetskyy A."/>
            <person name="Wink J."/>
            <person name="Ruckert C."/>
        </authorList>
    </citation>
    <scope>NUCLEOTIDE SEQUENCE [LARGE SCALE GENOMIC DNA]</scope>
    <source>
        <strain evidence="6 7">M2</strain>
    </source>
</reference>
<dbReference type="Gene3D" id="3.30.565.10">
    <property type="entry name" value="Histidine kinase-like ATPase, C-terminal domain"/>
    <property type="match status" value="1"/>
</dbReference>
<keyword evidence="4" id="KW-1133">Transmembrane helix</keyword>
<dbReference type="KEGG" id="strr:EKD16_11070"/>
<proteinExistence type="predicted"/>
<keyword evidence="4" id="KW-0812">Transmembrane</keyword>
<gene>
    <name evidence="6" type="primary">desK2</name>
    <name evidence="6" type="ORF">EKD16_11070</name>
</gene>
<dbReference type="SUPFAM" id="SSF55874">
    <property type="entry name" value="ATPase domain of HSP90 chaperone/DNA topoisomerase II/histidine kinase"/>
    <property type="match status" value="1"/>
</dbReference>
<sequence>MRKLGPAEWSGLAMLVVSVVVAGPVLAGLIDPVIARGWWTVLFALFIAMLLVAVADQPPAGVRYAAFAVSVAASWAALLTASNLGVLPVLLVLTAAASVYTVRLRIGFLVVALNTAVVASAAVQHSGAVADVLLSTGFYLLIQTATLLGSVALVREQRTRRELAGAHVELQAATVLLAESARTAERLRISRDLHDLIGHQLTVLTLELEAARHSEGTRARGHADKAHAVARGLLADVRETVGELRAEPSDLAEALRNVVRDLPGLQVSIDVDPRVRVNEEQLAALVRAVQEIATNTIRHAHSRELRIEVSSEASGAVLTAVDSGRGARRPIPGNGLRGLTERFEALGGGVTFDAGEGFRVTARVPVP</sequence>
<dbReference type="RefSeq" id="WP_207391497.1">
    <property type="nucleotide sequence ID" value="NZ_CP036455.1"/>
</dbReference>
<dbReference type="CDD" id="cd16917">
    <property type="entry name" value="HATPase_UhpB-NarQ-NarX-like"/>
    <property type="match status" value="1"/>
</dbReference>
<dbReference type="AlphaFoldDB" id="A0A4P6Q4V2"/>
<dbReference type="InterPro" id="IPR011712">
    <property type="entry name" value="Sig_transdc_His_kin_sub3_dim/P"/>
</dbReference>
<evidence type="ECO:0000256" key="2">
    <source>
        <dbReference type="ARBA" id="ARBA00022777"/>
    </source>
</evidence>
<organism evidence="6 7">
    <name type="scientific">Streptomonospora litoralis</name>
    <dbReference type="NCBI Taxonomy" id="2498135"/>
    <lineage>
        <taxon>Bacteria</taxon>
        <taxon>Bacillati</taxon>
        <taxon>Actinomycetota</taxon>
        <taxon>Actinomycetes</taxon>
        <taxon>Streptosporangiales</taxon>
        <taxon>Nocardiopsidaceae</taxon>
        <taxon>Streptomonospora</taxon>
    </lineage>
</organism>
<protein>
    <submittedName>
        <fullName evidence="6">Sensor histidine kinase DesK</fullName>
        <ecNumber evidence="6">2.7.13.3</ecNumber>
    </submittedName>
</protein>
<evidence type="ECO:0000313" key="6">
    <source>
        <dbReference type="EMBL" id="QBI53999.1"/>
    </source>
</evidence>
<dbReference type="GO" id="GO:0016020">
    <property type="term" value="C:membrane"/>
    <property type="evidence" value="ECO:0007669"/>
    <property type="project" value="InterPro"/>
</dbReference>
<keyword evidence="3" id="KW-0902">Two-component regulatory system</keyword>
<dbReference type="Gene3D" id="1.20.5.1930">
    <property type="match status" value="1"/>
</dbReference>
<feature type="transmembrane region" description="Helical" evidence="4">
    <location>
        <begin position="36"/>
        <end position="54"/>
    </location>
</feature>
<keyword evidence="2 6" id="KW-0418">Kinase</keyword>
<dbReference type="PANTHER" id="PTHR24421">
    <property type="entry name" value="NITRATE/NITRITE SENSOR PROTEIN NARX-RELATED"/>
    <property type="match status" value="1"/>
</dbReference>
<feature type="transmembrane region" description="Helical" evidence="4">
    <location>
        <begin position="132"/>
        <end position="154"/>
    </location>
</feature>
<evidence type="ECO:0000256" key="3">
    <source>
        <dbReference type="ARBA" id="ARBA00023012"/>
    </source>
</evidence>
<name>A0A4P6Q4V2_9ACTN</name>
<evidence type="ECO:0000256" key="4">
    <source>
        <dbReference type="SAM" id="Phobius"/>
    </source>
</evidence>
<feature type="transmembrane region" description="Helical" evidence="4">
    <location>
        <begin position="108"/>
        <end position="126"/>
    </location>
</feature>
<dbReference type="GO" id="GO:0046983">
    <property type="term" value="F:protein dimerization activity"/>
    <property type="evidence" value="ECO:0007669"/>
    <property type="project" value="InterPro"/>
</dbReference>